<sequence length="40" mass="4360">MAGLGKTSIAKKICELATEKKHFDVTLWVCASNDFNKGGF</sequence>
<gene>
    <name evidence="2" type="ORF">SVIM_LOCUS299072</name>
</gene>
<dbReference type="Pfam" id="PF00931">
    <property type="entry name" value="NB-ARC"/>
    <property type="match status" value="1"/>
</dbReference>
<evidence type="ECO:0000313" key="2">
    <source>
        <dbReference type="EMBL" id="VFU46891.1"/>
    </source>
</evidence>
<feature type="domain" description="NB-ARC" evidence="1">
    <location>
        <begin position="1"/>
        <end position="36"/>
    </location>
</feature>
<name>A0A6N2M2R0_SALVM</name>
<dbReference type="EMBL" id="CAADRP010001652">
    <property type="protein sequence ID" value="VFU46891.1"/>
    <property type="molecule type" value="Genomic_DNA"/>
</dbReference>
<dbReference type="InterPro" id="IPR027417">
    <property type="entry name" value="P-loop_NTPase"/>
</dbReference>
<dbReference type="Gene3D" id="3.40.50.300">
    <property type="entry name" value="P-loop containing nucleotide triphosphate hydrolases"/>
    <property type="match status" value="1"/>
</dbReference>
<dbReference type="InterPro" id="IPR002182">
    <property type="entry name" value="NB-ARC"/>
</dbReference>
<protein>
    <recommendedName>
        <fullName evidence="1">NB-ARC domain-containing protein</fullName>
    </recommendedName>
</protein>
<accession>A0A6N2M2R0</accession>
<evidence type="ECO:0000259" key="1">
    <source>
        <dbReference type="Pfam" id="PF00931"/>
    </source>
</evidence>
<proteinExistence type="predicted"/>
<dbReference type="SUPFAM" id="SSF52540">
    <property type="entry name" value="P-loop containing nucleoside triphosphate hydrolases"/>
    <property type="match status" value="1"/>
</dbReference>
<dbReference type="GO" id="GO:0043531">
    <property type="term" value="F:ADP binding"/>
    <property type="evidence" value="ECO:0007669"/>
    <property type="project" value="InterPro"/>
</dbReference>
<reference evidence="2" key="1">
    <citation type="submission" date="2019-03" db="EMBL/GenBank/DDBJ databases">
        <authorList>
            <person name="Mank J."/>
            <person name="Almeida P."/>
        </authorList>
    </citation>
    <scope>NUCLEOTIDE SEQUENCE</scope>
    <source>
        <strain evidence="2">78183</strain>
    </source>
</reference>
<dbReference type="AlphaFoldDB" id="A0A6N2M2R0"/>
<organism evidence="2">
    <name type="scientific">Salix viminalis</name>
    <name type="common">Common osier</name>
    <name type="synonym">Basket willow</name>
    <dbReference type="NCBI Taxonomy" id="40686"/>
    <lineage>
        <taxon>Eukaryota</taxon>
        <taxon>Viridiplantae</taxon>
        <taxon>Streptophyta</taxon>
        <taxon>Embryophyta</taxon>
        <taxon>Tracheophyta</taxon>
        <taxon>Spermatophyta</taxon>
        <taxon>Magnoliopsida</taxon>
        <taxon>eudicotyledons</taxon>
        <taxon>Gunneridae</taxon>
        <taxon>Pentapetalae</taxon>
        <taxon>rosids</taxon>
        <taxon>fabids</taxon>
        <taxon>Malpighiales</taxon>
        <taxon>Salicaceae</taxon>
        <taxon>Saliceae</taxon>
        <taxon>Salix</taxon>
    </lineage>
</organism>